<dbReference type="CDD" id="cd03416">
    <property type="entry name" value="CbiX_SirB_N"/>
    <property type="match status" value="1"/>
</dbReference>
<dbReference type="InterPro" id="IPR002762">
    <property type="entry name" value="CbiX-like"/>
</dbReference>
<evidence type="ECO:0000256" key="2">
    <source>
        <dbReference type="ARBA" id="ARBA00023239"/>
    </source>
</evidence>
<evidence type="ECO:0000313" key="3">
    <source>
        <dbReference type="EMBL" id="MDX8148127.1"/>
    </source>
</evidence>
<organism evidence="3 4">
    <name type="scientific">Lentzea sokolovensis</name>
    <dbReference type="NCBI Taxonomy" id="3095429"/>
    <lineage>
        <taxon>Bacteria</taxon>
        <taxon>Bacillati</taxon>
        <taxon>Actinomycetota</taxon>
        <taxon>Actinomycetes</taxon>
        <taxon>Pseudonocardiales</taxon>
        <taxon>Pseudonocardiaceae</taxon>
        <taxon>Lentzea</taxon>
    </lineage>
</organism>
<name>A0ABU4V9V6_9PSEU</name>
<dbReference type="PANTHER" id="PTHR33542">
    <property type="entry name" value="SIROHYDROCHLORIN FERROCHELATASE, CHLOROPLASTIC"/>
    <property type="match status" value="1"/>
</dbReference>
<accession>A0ABU4V9V6</accession>
<keyword evidence="1" id="KW-0479">Metal-binding</keyword>
<dbReference type="EMBL" id="JAXAVU010000015">
    <property type="protein sequence ID" value="MDX8148127.1"/>
    <property type="molecule type" value="Genomic_DNA"/>
</dbReference>
<protein>
    <submittedName>
        <fullName evidence="3">Sirohydrochlorin chelatase</fullName>
    </submittedName>
</protein>
<dbReference type="Pfam" id="PF01903">
    <property type="entry name" value="CbiX"/>
    <property type="match status" value="1"/>
</dbReference>
<dbReference type="RefSeq" id="WP_319980148.1">
    <property type="nucleotide sequence ID" value="NZ_JAXAVU010000015.1"/>
</dbReference>
<dbReference type="PANTHER" id="PTHR33542:SF5">
    <property type="entry name" value="FERROCHELATASE CHE1"/>
    <property type="match status" value="1"/>
</dbReference>
<proteinExistence type="predicted"/>
<sequence length="228" mass="23470">MHCGETWLPACDGACVKLVLAFHGTRDPRGIAVCSEIAALVRPSVDVPVEVAFADVVQPDVRSVVDGPCVVVPVFLAAGYHVRVDIPAQIGRRPGVVLTSPLGLDAVPAVRDRLREAGVRRGDAVVLAAAGSSDARALATVRAAAALIGASAVGYVATATPRVPDVVAGLRGRRVAVASWLLAPGAFHGSLAECGADVVSEPVGAHPLVVDALLRKYYEARAVLLRTA</sequence>
<keyword evidence="2" id="KW-0456">Lyase</keyword>
<evidence type="ECO:0000256" key="1">
    <source>
        <dbReference type="ARBA" id="ARBA00022723"/>
    </source>
</evidence>
<gene>
    <name evidence="3" type="ORF">SK854_38860</name>
</gene>
<dbReference type="SUPFAM" id="SSF53800">
    <property type="entry name" value="Chelatase"/>
    <property type="match status" value="1"/>
</dbReference>
<comment type="caution">
    <text evidence="3">The sequence shown here is derived from an EMBL/GenBank/DDBJ whole genome shotgun (WGS) entry which is preliminary data.</text>
</comment>
<reference evidence="3 4" key="2">
    <citation type="submission" date="2023-11" db="EMBL/GenBank/DDBJ databases">
        <authorList>
            <person name="Lara A.C."/>
            <person name="Chronakova A."/>
        </authorList>
    </citation>
    <scope>NUCLEOTIDE SEQUENCE [LARGE SCALE GENOMIC DNA]</scope>
    <source>
        <strain evidence="3 4">BCCO 10_0061</strain>
    </source>
</reference>
<dbReference type="InterPro" id="IPR050963">
    <property type="entry name" value="Sirohydro_Cobaltochel/CbiX"/>
</dbReference>
<dbReference type="Proteomes" id="UP001285352">
    <property type="component" value="Unassembled WGS sequence"/>
</dbReference>
<reference evidence="3 4" key="1">
    <citation type="submission" date="2023-11" db="EMBL/GenBank/DDBJ databases">
        <title>Lentzea sokolovensis, sp. nov., Lentzea kristufkii, sp. nov., and Lentzea miocenensis, sp. nov., rare actinobacteria from Sokolov Coal Basin, Miocene lacustrine sediment, Czech Republic.</title>
        <authorList>
            <person name="Lara A."/>
            <person name="Kotroba L."/>
            <person name="Nouioui I."/>
            <person name="Neumann-Schaal M."/>
            <person name="Mast Y."/>
            <person name="Chronakova A."/>
        </authorList>
    </citation>
    <scope>NUCLEOTIDE SEQUENCE [LARGE SCALE GENOMIC DNA]</scope>
    <source>
        <strain evidence="3 4">BCCO 10_0061</strain>
    </source>
</reference>
<evidence type="ECO:0000313" key="4">
    <source>
        <dbReference type="Proteomes" id="UP001285352"/>
    </source>
</evidence>
<keyword evidence="4" id="KW-1185">Reference proteome</keyword>
<dbReference type="Gene3D" id="3.40.50.1400">
    <property type="match status" value="2"/>
</dbReference>